<reference evidence="1" key="1">
    <citation type="submission" date="2022-04" db="EMBL/GenBank/DDBJ databases">
        <title>Genome of the entomopathogenic fungus Entomophthora muscae.</title>
        <authorList>
            <person name="Elya C."/>
            <person name="Lovett B.R."/>
            <person name="Lee E."/>
            <person name="Macias A.M."/>
            <person name="Hajek A.E."/>
            <person name="De Bivort B.L."/>
            <person name="Kasson M.T."/>
            <person name="De Fine Licht H.H."/>
            <person name="Stajich J.E."/>
        </authorList>
    </citation>
    <scope>NUCLEOTIDE SEQUENCE</scope>
    <source>
        <strain evidence="1">Berkeley</strain>
    </source>
</reference>
<sequence>MHPISHLTSILTLAGLASGKILHRSGATNEPSRPHLTSVENTYRICRALAPLKKNSGEIYTNVLTQNGLKPATCDALKNY</sequence>
<accession>A0ACC2SDG0</accession>
<proteinExistence type="predicted"/>
<evidence type="ECO:0000313" key="2">
    <source>
        <dbReference type="Proteomes" id="UP001165960"/>
    </source>
</evidence>
<evidence type="ECO:0000313" key="1">
    <source>
        <dbReference type="EMBL" id="KAJ9060156.1"/>
    </source>
</evidence>
<comment type="caution">
    <text evidence="1">The sequence shown here is derived from an EMBL/GenBank/DDBJ whole genome shotgun (WGS) entry which is preliminary data.</text>
</comment>
<dbReference type="EMBL" id="QTSX02005245">
    <property type="protein sequence ID" value="KAJ9060156.1"/>
    <property type="molecule type" value="Genomic_DNA"/>
</dbReference>
<gene>
    <name evidence="1" type="ORF">DSO57_1033939</name>
</gene>
<dbReference type="Proteomes" id="UP001165960">
    <property type="component" value="Unassembled WGS sequence"/>
</dbReference>
<organism evidence="1 2">
    <name type="scientific">Entomophthora muscae</name>
    <dbReference type="NCBI Taxonomy" id="34485"/>
    <lineage>
        <taxon>Eukaryota</taxon>
        <taxon>Fungi</taxon>
        <taxon>Fungi incertae sedis</taxon>
        <taxon>Zoopagomycota</taxon>
        <taxon>Entomophthoromycotina</taxon>
        <taxon>Entomophthoromycetes</taxon>
        <taxon>Entomophthorales</taxon>
        <taxon>Entomophthoraceae</taxon>
        <taxon>Entomophthora</taxon>
    </lineage>
</organism>
<name>A0ACC2SDG0_9FUNG</name>
<protein>
    <submittedName>
        <fullName evidence="1">Uncharacterized protein</fullName>
    </submittedName>
</protein>
<keyword evidence="2" id="KW-1185">Reference proteome</keyword>